<dbReference type="InterPro" id="IPR036314">
    <property type="entry name" value="SOD_C_sf"/>
</dbReference>
<reference evidence="1" key="1">
    <citation type="submission" date="2021-06" db="EMBL/GenBank/DDBJ databases">
        <authorList>
            <person name="Kallberg Y."/>
            <person name="Tangrot J."/>
            <person name="Rosling A."/>
        </authorList>
    </citation>
    <scope>NUCLEOTIDE SEQUENCE</scope>
    <source>
        <strain evidence="1">MT106</strain>
    </source>
</reference>
<dbReference type="Proteomes" id="UP000789831">
    <property type="component" value="Unassembled WGS sequence"/>
</dbReference>
<dbReference type="EMBL" id="CAJVPL010007208">
    <property type="protein sequence ID" value="CAG8668318.1"/>
    <property type="molecule type" value="Genomic_DNA"/>
</dbReference>
<dbReference type="SUPFAM" id="SSF54719">
    <property type="entry name" value="Fe,Mn superoxide dismutase (SOD), C-terminal domain"/>
    <property type="match status" value="1"/>
</dbReference>
<dbReference type="AlphaFoldDB" id="A0A9N9E7L3"/>
<dbReference type="OrthoDB" id="2419917at2759"/>
<keyword evidence="2" id="KW-1185">Reference proteome</keyword>
<comment type="caution">
    <text evidence="1">The sequence shown here is derived from an EMBL/GenBank/DDBJ whole genome shotgun (WGS) entry which is preliminary data.</text>
</comment>
<gene>
    <name evidence="1" type="ORF">AGERDE_LOCUS12139</name>
</gene>
<protein>
    <submittedName>
        <fullName evidence="1">3527_t:CDS:1</fullName>
    </submittedName>
</protein>
<name>A0A9N9E7L3_9GLOM</name>
<sequence>MDETFPSLEELMENLGKLPAELKEEVSQKEYEFEEKISLALLNLIQEKFTNLERLKKELVKKKKLEIINTANQDGPWSLQLRPLIAIDV</sequence>
<proteinExistence type="predicted"/>
<evidence type="ECO:0000313" key="1">
    <source>
        <dbReference type="EMBL" id="CAG8668318.1"/>
    </source>
</evidence>
<organism evidence="1 2">
    <name type="scientific">Ambispora gerdemannii</name>
    <dbReference type="NCBI Taxonomy" id="144530"/>
    <lineage>
        <taxon>Eukaryota</taxon>
        <taxon>Fungi</taxon>
        <taxon>Fungi incertae sedis</taxon>
        <taxon>Mucoromycota</taxon>
        <taxon>Glomeromycotina</taxon>
        <taxon>Glomeromycetes</taxon>
        <taxon>Archaeosporales</taxon>
        <taxon>Ambisporaceae</taxon>
        <taxon>Ambispora</taxon>
    </lineage>
</organism>
<accession>A0A9N9E7L3</accession>
<evidence type="ECO:0000313" key="2">
    <source>
        <dbReference type="Proteomes" id="UP000789831"/>
    </source>
</evidence>